<evidence type="ECO:0000313" key="8">
    <source>
        <dbReference type="EMBL" id="SEC59334.1"/>
    </source>
</evidence>
<dbReference type="EMBL" id="FNTI01000001">
    <property type="protein sequence ID" value="SEC59334.1"/>
    <property type="molecule type" value="Genomic_DNA"/>
</dbReference>
<comment type="subcellular location">
    <subcellularLocation>
        <location evidence="1">Cell membrane</location>
        <topology evidence="1">Multi-pass membrane protein</topology>
    </subcellularLocation>
</comment>
<keyword evidence="3" id="KW-1003">Cell membrane</keyword>
<sequence length="177" mass="18385">MNSDANPIWTLVWTFALMSLFAVGGANSAVPEMHRVAVDVHHWMTDRQFADIFAISQLSPGPNVLIVTLIGYSVAGVAGALTATVAMCGPTAVLAYYVSRLLARSSHSPWPAIIQAALVPLSIGLMGASGLILALTSDRSWVAGLITVAAAVLAFATRLNPLWMLVAGGALGFAGVI</sequence>
<keyword evidence="5 7" id="KW-1133">Transmembrane helix</keyword>
<evidence type="ECO:0000256" key="1">
    <source>
        <dbReference type="ARBA" id="ARBA00004651"/>
    </source>
</evidence>
<feature type="transmembrane region" description="Helical" evidence="7">
    <location>
        <begin position="141"/>
        <end position="159"/>
    </location>
</feature>
<accession>A0A1H4TTH0</accession>
<proteinExistence type="inferred from homology"/>
<keyword evidence="6 7" id="KW-0472">Membrane</keyword>
<evidence type="ECO:0000256" key="3">
    <source>
        <dbReference type="ARBA" id="ARBA00022475"/>
    </source>
</evidence>
<evidence type="ECO:0000256" key="5">
    <source>
        <dbReference type="ARBA" id="ARBA00022989"/>
    </source>
</evidence>
<gene>
    <name evidence="8" type="ORF">SAMN05444171_1799</name>
</gene>
<dbReference type="GO" id="GO:0005886">
    <property type="term" value="C:plasma membrane"/>
    <property type="evidence" value="ECO:0007669"/>
    <property type="project" value="UniProtKB-SubCell"/>
</dbReference>
<dbReference type="PANTHER" id="PTHR43663">
    <property type="entry name" value="CHROMATE TRANSPORT PROTEIN-RELATED"/>
    <property type="match status" value="1"/>
</dbReference>
<reference evidence="8 9" key="1">
    <citation type="submission" date="2016-10" db="EMBL/GenBank/DDBJ databases">
        <authorList>
            <person name="de Groot N.N."/>
        </authorList>
    </citation>
    <scope>NUCLEOTIDE SEQUENCE [LARGE SCALE GENOMIC DNA]</scope>
    <source>
        <strain evidence="8 9">GAS522</strain>
    </source>
</reference>
<comment type="similarity">
    <text evidence="2">Belongs to the chromate ion transporter (CHR) (TC 2.A.51) family.</text>
</comment>
<evidence type="ECO:0000313" key="9">
    <source>
        <dbReference type="Proteomes" id="UP000183208"/>
    </source>
</evidence>
<evidence type="ECO:0000256" key="7">
    <source>
        <dbReference type="SAM" id="Phobius"/>
    </source>
</evidence>
<dbReference type="AlphaFoldDB" id="A0A1H4TTH0"/>
<dbReference type="InterPro" id="IPR003370">
    <property type="entry name" value="Chromate_transpt"/>
</dbReference>
<evidence type="ECO:0000256" key="6">
    <source>
        <dbReference type="ARBA" id="ARBA00023136"/>
    </source>
</evidence>
<dbReference type="InterPro" id="IPR052518">
    <property type="entry name" value="CHR_Transporter"/>
</dbReference>
<dbReference type="PANTHER" id="PTHR43663:SF1">
    <property type="entry name" value="CHROMATE TRANSPORTER"/>
    <property type="match status" value="1"/>
</dbReference>
<dbReference type="Proteomes" id="UP000183208">
    <property type="component" value="Unassembled WGS sequence"/>
</dbReference>
<organism evidence="8 9">
    <name type="scientific">Bradyrhizobium lablabi</name>
    <dbReference type="NCBI Taxonomy" id="722472"/>
    <lineage>
        <taxon>Bacteria</taxon>
        <taxon>Pseudomonadati</taxon>
        <taxon>Pseudomonadota</taxon>
        <taxon>Alphaproteobacteria</taxon>
        <taxon>Hyphomicrobiales</taxon>
        <taxon>Nitrobacteraceae</taxon>
        <taxon>Bradyrhizobium</taxon>
    </lineage>
</organism>
<dbReference type="RefSeq" id="WP_074817916.1">
    <property type="nucleotide sequence ID" value="NZ_FNTI01000001.1"/>
</dbReference>
<feature type="transmembrane region" description="Helical" evidence="7">
    <location>
        <begin position="110"/>
        <end position="135"/>
    </location>
</feature>
<dbReference type="Pfam" id="PF02417">
    <property type="entry name" value="Chromate_transp"/>
    <property type="match status" value="1"/>
</dbReference>
<evidence type="ECO:0000256" key="2">
    <source>
        <dbReference type="ARBA" id="ARBA00005262"/>
    </source>
</evidence>
<name>A0A1H4TTH0_9BRAD</name>
<dbReference type="GO" id="GO:0015109">
    <property type="term" value="F:chromate transmembrane transporter activity"/>
    <property type="evidence" value="ECO:0007669"/>
    <property type="project" value="InterPro"/>
</dbReference>
<feature type="transmembrane region" description="Helical" evidence="7">
    <location>
        <begin position="69"/>
        <end position="98"/>
    </location>
</feature>
<evidence type="ECO:0000256" key="4">
    <source>
        <dbReference type="ARBA" id="ARBA00022692"/>
    </source>
</evidence>
<dbReference type="OrthoDB" id="556585at2"/>
<keyword evidence="4 7" id="KW-0812">Transmembrane</keyword>
<protein>
    <submittedName>
        <fullName evidence="8">Chromate transporter</fullName>
    </submittedName>
</protein>